<feature type="chain" id="PRO_5041740123" evidence="2">
    <location>
        <begin position="36"/>
        <end position="336"/>
    </location>
</feature>
<keyword evidence="1 2" id="KW-0732">Signal</keyword>
<dbReference type="GO" id="GO:0043709">
    <property type="term" value="P:cell adhesion involved in single-species biofilm formation"/>
    <property type="evidence" value="ECO:0007669"/>
    <property type="project" value="TreeGrafter"/>
</dbReference>
<dbReference type="RefSeq" id="WP_052100454.1">
    <property type="nucleotide sequence ID" value="NZ_KN150857.1"/>
</dbReference>
<dbReference type="InterPro" id="IPR000259">
    <property type="entry name" value="Adhesion_dom_fimbrial"/>
</dbReference>
<dbReference type="PANTHER" id="PTHR33420:SF3">
    <property type="entry name" value="FIMBRIAL SUBUNIT ELFA"/>
    <property type="match status" value="1"/>
</dbReference>
<evidence type="ECO:0000313" key="4">
    <source>
        <dbReference type="EMBL" id="KGC08078.1"/>
    </source>
</evidence>
<organism evidence="4 5">
    <name type="scientific">Burkholderia cepacia</name>
    <name type="common">Pseudomonas cepacia</name>
    <dbReference type="NCBI Taxonomy" id="292"/>
    <lineage>
        <taxon>Bacteria</taxon>
        <taxon>Pseudomonadati</taxon>
        <taxon>Pseudomonadota</taxon>
        <taxon>Betaproteobacteria</taxon>
        <taxon>Burkholderiales</taxon>
        <taxon>Burkholderiaceae</taxon>
        <taxon>Burkholderia</taxon>
        <taxon>Burkholderia cepacia complex</taxon>
    </lineage>
</organism>
<sequence length="336" mass="34618">MDRKERKRNARRRANWLCAVFGALLWMAGIGAAHAALAKCQPSSPADLGRLPESLKISADAPINTVLWSKKGITISATCTKTLPVPGTGGVPATLYRWADDPKLTANGLALYVTYQGNRGHGAASFPMGTTIKAFGETVVTATVDVELVKVGPTPAVPTDFPVLSVLTVLIGGPDNAYSDSARYLTLGFNNISFQATTCSTTTPSVAVDLGTQSLGKSSGLGSGVGSTSAAKGFSIGLRCDAGVAGNFIVNLMLDGNTVDASNGVLALSSSSGATGVGIQVLRSDGQPVPFGTPWKVAGSLSSTLLVPLSARYYQTRQTTRAGTANGAATFTIIYR</sequence>
<evidence type="ECO:0000259" key="3">
    <source>
        <dbReference type="Pfam" id="PF00419"/>
    </source>
</evidence>
<dbReference type="InterPro" id="IPR008966">
    <property type="entry name" value="Adhesion_dom_sf"/>
</dbReference>
<protein>
    <submittedName>
        <fullName evidence="4">Fimbrial family protein</fullName>
    </submittedName>
</protein>
<dbReference type="Gene3D" id="2.60.40.1090">
    <property type="entry name" value="Fimbrial-type adhesion domain"/>
    <property type="match status" value="1"/>
</dbReference>
<evidence type="ECO:0000256" key="2">
    <source>
        <dbReference type="SAM" id="SignalP"/>
    </source>
</evidence>
<accession>A0AA89CL74</accession>
<feature type="signal peptide" evidence="2">
    <location>
        <begin position="1"/>
        <end position="35"/>
    </location>
</feature>
<dbReference type="SUPFAM" id="SSF49401">
    <property type="entry name" value="Bacterial adhesins"/>
    <property type="match status" value="1"/>
</dbReference>
<dbReference type="EMBL" id="JPGD01000002">
    <property type="protein sequence ID" value="KGC08078.1"/>
    <property type="molecule type" value="Genomic_DNA"/>
</dbReference>
<dbReference type="AlphaFoldDB" id="A0AA89CL74"/>
<dbReference type="Proteomes" id="UP000029575">
    <property type="component" value="Unassembled WGS sequence"/>
</dbReference>
<dbReference type="InterPro" id="IPR050263">
    <property type="entry name" value="Bact_Fimbrial_Adh_Pro"/>
</dbReference>
<feature type="domain" description="Fimbrial-type adhesion" evidence="3">
    <location>
        <begin position="196"/>
        <end position="335"/>
    </location>
</feature>
<comment type="caution">
    <text evidence="4">The sequence shown here is derived from an EMBL/GenBank/DDBJ whole genome shotgun (WGS) entry which is preliminary data.</text>
</comment>
<dbReference type="Pfam" id="PF00419">
    <property type="entry name" value="Fimbrial"/>
    <property type="match status" value="1"/>
</dbReference>
<name>A0AA89CL74_BURCE</name>
<reference evidence="4 5" key="1">
    <citation type="submission" date="2014-06" db="EMBL/GenBank/DDBJ databases">
        <authorList>
            <person name="Bishop-Lilly K.A."/>
            <person name="Broomall S.M."/>
            <person name="Chain P.S."/>
            <person name="Chertkov O."/>
            <person name="Coyne S.R."/>
            <person name="Daligault H.E."/>
            <person name="Davenport K.W."/>
            <person name="Erkkila T."/>
            <person name="Frey K.G."/>
            <person name="Gibbons H.S."/>
            <person name="Gu W."/>
            <person name="Jaissle J."/>
            <person name="Johnson S.L."/>
            <person name="Koroleva G.I."/>
            <person name="Ladner J.T."/>
            <person name="Lo C.-C."/>
            <person name="Minogue T.D."/>
            <person name="Munk C."/>
            <person name="Palacios G.F."/>
            <person name="Redden C.L."/>
            <person name="Rosenzweig C.N."/>
            <person name="Scholz M.B."/>
            <person name="Teshima H."/>
            <person name="Xu Y."/>
        </authorList>
    </citation>
    <scope>NUCLEOTIDE SEQUENCE [LARGE SCALE GENOMIC DNA]</scope>
    <source>
        <strain evidence="4 5">DWS 37UF10B-2</strain>
    </source>
</reference>
<dbReference type="PANTHER" id="PTHR33420">
    <property type="entry name" value="FIMBRIAL SUBUNIT ELFA-RELATED"/>
    <property type="match status" value="1"/>
</dbReference>
<proteinExistence type="predicted"/>
<dbReference type="InterPro" id="IPR036937">
    <property type="entry name" value="Adhesion_dom_fimbrial_sf"/>
</dbReference>
<dbReference type="GO" id="GO:0009289">
    <property type="term" value="C:pilus"/>
    <property type="evidence" value="ECO:0007669"/>
    <property type="project" value="InterPro"/>
</dbReference>
<evidence type="ECO:0000256" key="1">
    <source>
        <dbReference type="ARBA" id="ARBA00022729"/>
    </source>
</evidence>
<evidence type="ECO:0000313" key="5">
    <source>
        <dbReference type="Proteomes" id="UP000029575"/>
    </source>
</evidence>
<gene>
    <name evidence="4" type="ORF">DM43_6048</name>
</gene>